<accession>A0A835PR19</accession>
<keyword evidence="3" id="KW-1185">Reference proteome</keyword>
<name>A0A835PR19_VANPL</name>
<dbReference type="EMBL" id="JADCNL010000013">
    <property type="protein sequence ID" value="KAG0454632.1"/>
    <property type="molecule type" value="Genomic_DNA"/>
</dbReference>
<protein>
    <submittedName>
        <fullName evidence="2">Uncharacterized protein</fullName>
    </submittedName>
</protein>
<sequence length="104" mass="11645">MSLRRIRFCAKLSPRAPWSDRGRRRCSQEPLVDRSMPLMPGRNWEAMRNDGVFDSGGEWSNPPCRETDVCGARSMDLQSCSISPEQGSCTCPRCGSRPEQATHG</sequence>
<feature type="region of interest" description="Disordered" evidence="1">
    <location>
        <begin position="82"/>
        <end position="104"/>
    </location>
</feature>
<gene>
    <name evidence="2" type="ORF">HPP92_023924</name>
</gene>
<dbReference type="Proteomes" id="UP000636800">
    <property type="component" value="Chromosome 13"/>
</dbReference>
<dbReference type="AlphaFoldDB" id="A0A835PR19"/>
<evidence type="ECO:0000313" key="2">
    <source>
        <dbReference type="EMBL" id="KAG0454632.1"/>
    </source>
</evidence>
<dbReference type="OrthoDB" id="288203at2759"/>
<evidence type="ECO:0000256" key="1">
    <source>
        <dbReference type="SAM" id="MobiDB-lite"/>
    </source>
</evidence>
<reference evidence="2 3" key="1">
    <citation type="journal article" date="2020" name="Nat. Food">
        <title>A phased Vanilla planifolia genome enables genetic improvement of flavour and production.</title>
        <authorList>
            <person name="Hasing T."/>
            <person name="Tang H."/>
            <person name="Brym M."/>
            <person name="Khazi F."/>
            <person name="Huang T."/>
            <person name="Chambers A.H."/>
        </authorList>
    </citation>
    <scope>NUCLEOTIDE SEQUENCE [LARGE SCALE GENOMIC DNA]</scope>
    <source>
        <tissue evidence="2">Leaf</tissue>
    </source>
</reference>
<proteinExistence type="predicted"/>
<organism evidence="2 3">
    <name type="scientific">Vanilla planifolia</name>
    <name type="common">Vanilla</name>
    <dbReference type="NCBI Taxonomy" id="51239"/>
    <lineage>
        <taxon>Eukaryota</taxon>
        <taxon>Viridiplantae</taxon>
        <taxon>Streptophyta</taxon>
        <taxon>Embryophyta</taxon>
        <taxon>Tracheophyta</taxon>
        <taxon>Spermatophyta</taxon>
        <taxon>Magnoliopsida</taxon>
        <taxon>Liliopsida</taxon>
        <taxon>Asparagales</taxon>
        <taxon>Orchidaceae</taxon>
        <taxon>Vanilloideae</taxon>
        <taxon>Vanilleae</taxon>
        <taxon>Vanilla</taxon>
    </lineage>
</organism>
<comment type="caution">
    <text evidence="2">The sequence shown here is derived from an EMBL/GenBank/DDBJ whole genome shotgun (WGS) entry which is preliminary data.</text>
</comment>
<evidence type="ECO:0000313" key="3">
    <source>
        <dbReference type="Proteomes" id="UP000636800"/>
    </source>
</evidence>